<dbReference type="PANTHER" id="PTHR31270">
    <property type="entry name" value="GLUTAMINYL-PEPTIDE CYCLOTRANSFERASE"/>
    <property type="match status" value="1"/>
</dbReference>
<dbReference type="PANTHER" id="PTHR31270:SF1">
    <property type="entry name" value="GLUTAMINYL-PEPTIDE CYCLOTRANSFERASE"/>
    <property type="match status" value="1"/>
</dbReference>
<reference evidence="3" key="1">
    <citation type="journal article" date="2019" name="Int. J. Syst. Evol. Microbiol.">
        <title>The Global Catalogue of Microorganisms (GCM) 10K type strain sequencing project: providing services to taxonomists for standard genome sequencing and annotation.</title>
        <authorList>
            <consortium name="The Broad Institute Genomics Platform"/>
            <consortium name="The Broad Institute Genome Sequencing Center for Infectious Disease"/>
            <person name="Wu L."/>
            <person name="Ma J."/>
        </authorList>
    </citation>
    <scope>NUCLEOTIDE SEQUENCE [LARGE SCALE GENOMIC DNA]</scope>
    <source>
        <strain evidence="3">KCTC 33842</strain>
    </source>
</reference>
<dbReference type="Proteomes" id="UP001597475">
    <property type="component" value="Unassembled WGS sequence"/>
</dbReference>
<dbReference type="SUPFAM" id="SSF50969">
    <property type="entry name" value="YVTN repeat-like/Quinoprotein amine dehydrogenase"/>
    <property type="match status" value="1"/>
</dbReference>
<accession>A0ABW5P764</accession>
<keyword evidence="3" id="KW-1185">Reference proteome</keyword>
<dbReference type="RefSeq" id="WP_386845949.1">
    <property type="nucleotide sequence ID" value="NZ_JBHUMK010000049.1"/>
</dbReference>
<evidence type="ECO:0000313" key="3">
    <source>
        <dbReference type="Proteomes" id="UP001597475"/>
    </source>
</evidence>
<dbReference type="InterPro" id="IPR011044">
    <property type="entry name" value="Quino_amine_DH_bsu"/>
</dbReference>
<evidence type="ECO:0000313" key="2">
    <source>
        <dbReference type="EMBL" id="MFD2610072.1"/>
    </source>
</evidence>
<name>A0ABW5P764_9DEIO</name>
<proteinExistence type="predicted"/>
<gene>
    <name evidence="2" type="ORF">ACFSR9_11585</name>
</gene>
<feature type="signal peptide" evidence="1">
    <location>
        <begin position="1"/>
        <end position="27"/>
    </location>
</feature>
<evidence type="ECO:0000256" key="1">
    <source>
        <dbReference type="SAM" id="SignalP"/>
    </source>
</evidence>
<feature type="chain" id="PRO_5045537219" evidence="1">
    <location>
        <begin position="28"/>
        <end position="302"/>
    </location>
</feature>
<sequence length="302" mass="31828">MPARPALTNVFALCAVLLAGVAARSVAAQSGAPAKAEGAAPASAPAQAVQATPVLRHVVVNRYPHDPAAFTQGLQYLGGGALLESTGQVRASGVRRVDLKTGKVTQSAPTPLADAFGEGVAQHGGVAYHLTWQHGVAFALDARTLREVGRYHYAGEGWGLTGDGKSLIMSNGTSTLTWRDPKTFAATRTLRVTDGGQPVKNLNELEYVQGSVYANVWLTNRIARIDAKTGNVTAWIDVSTLAREASTTATRRGQTLTFDDVPNGVAFVPERGTLLLTGKRWPTLFEVRVPGLKVEPGAAARP</sequence>
<dbReference type="InterPro" id="IPR015943">
    <property type="entry name" value="WD40/YVTN_repeat-like_dom_sf"/>
</dbReference>
<dbReference type="Gene3D" id="2.130.10.10">
    <property type="entry name" value="YVTN repeat-like/Quinoprotein amine dehydrogenase"/>
    <property type="match status" value="1"/>
</dbReference>
<comment type="caution">
    <text evidence="2">The sequence shown here is derived from an EMBL/GenBank/DDBJ whole genome shotgun (WGS) entry which is preliminary data.</text>
</comment>
<dbReference type="EMBL" id="JBHUMK010000049">
    <property type="protein sequence ID" value="MFD2610072.1"/>
    <property type="molecule type" value="Genomic_DNA"/>
</dbReference>
<dbReference type="InterPro" id="IPR007788">
    <property type="entry name" value="QCT"/>
</dbReference>
<protein>
    <submittedName>
        <fullName evidence="2">Glutaminyl-peptide cyclotransferase</fullName>
    </submittedName>
</protein>
<organism evidence="2 3">
    <name type="scientific">Deinococcus taklimakanensis</name>
    <dbReference type="NCBI Taxonomy" id="536443"/>
    <lineage>
        <taxon>Bacteria</taxon>
        <taxon>Thermotogati</taxon>
        <taxon>Deinococcota</taxon>
        <taxon>Deinococci</taxon>
        <taxon>Deinococcales</taxon>
        <taxon>Deinococcaceae</taxon>
        <taxon>Deinococcus</taxon>
    </lineage>
</organism>
<dbReference type="Pfam" id="PF05096">
    <property type="entry name" value="Glu_cyclase_2"/>
    <property type="match status" value="1"/>
</dbReference>
<keyword evidence="1" id="KW-0732">Signal</keyword>